<dbReference type="STRING" id="595528.A0A0D2U146"/>
<evidence type="ECO:0000256" key="3">
    <source>
        <dbReference type="ARBA" id="ARBA00022801"/>
    </source>
</evidence>
<evidence type="ECO:0008006" key="10">
    <source>
        <dbReference type="Google" id="ProtNLM"/>
    </source>
</evidence>
<keyword evidence="4 6" id="KW-0106">Calcium</keyword>
<organism evidence="8 9">
    <name type="scientific">Capsaspora owczarzaki (strain ATCC 30864)</name>
    <dbReference type="NCBI Taxonomy" id="595528"/>
    <lineage>
        <taxon>Eukaryota</taxon>
        <taxon>Filasterea</taxon>
        <taxon>Capsaspora</taxon>
    </lineage>
</organism>
<dbReference type="EMBL" id="KE346360">
    <property type="protein sequence ID" value="KJE88946.1"/>
    <property type="molecule type" value="Genomic_DNA"/>
</dbReference>
<name>A0A0D2U146_CAPO3</name>
<feature type="transmembrane region" description="Helical" evidence="7">
    <location>
        <begin position="31"/>
        <end position="48"/>
    </location>
</feature>
<dbReference type="PANTHER" id="PTHR13023:SF3">
    <property type="entry name" value="SOLUBLE CALCIUM-ACTIVATED NUCLEOTIDASE 1"/>
    <property type="match status" value="1"/>
</dbReference>
<proteinExistence type="inferred from homology"/>
<dbReference type="eggNOG" id="KOG4494">
    <property type="taxonomic scope" value="Eukaryota"/>
</dbReference>
<dbReference type="OrthoDB" id="25028at2759"/>
<dbReference type="GO" id="GO:0030166">
    <property type="term" value="P:proteoglycan biosynthetic process"/>
    <property type="evidence" value="ECO:0007669"/>
    <property type="project" value="TreeGrafter"/>
</dbReference>
<reference evidence="9" key="1">
    <citation type="submission" date="2011-02" db="EMBL/GenBank/DDBJ databases">
        <title>The Genome Sequence of Capsaspora owczarzaki ATCC 30864.</title>
        <authorList>
            <person name="Russ C."/>
            <person name="Cuomo C."/>
            <person name="Burger G."/>
            <person name="Gray M.W."/>
            <person name="Holland P.W.H."/>
            <person name="King N."/>
            <person name="Lang F.B.F."/>
            <person name="Roger A.J."/>
            <person name="Ruiz-Trillo I."/>
            <person name="Young S.K."/>
            <person name="Zeng Q."/>
            <person name="Gargeya S."/>
            <person name="Alvarado L."/>
            <person name="Berlin A."/>
            <person name="Chapman S.B."/>
            <person name="Chen Z."/>
            <person name="Freedman E."/>
            <person name="Gellesch M."/>
            <person name="Goldberg J."/>
            <person name="Griggs A."/>
            <person name="Gujja S."/>
            <person name="Heilman E."/>
            <person name="Heiman D."/>
            <person name="Howarth C."/>
            <person name="Mehta T."/>
            <person name="Neiman D."/>
            <person name="Pearson M."/>
            <person name="Roberts A."/>
            <person name="Saif S."/>
            <person name="Shea T."/>
            <person name="Shenoy N."/>
            <person name="Sisk P."/>
            <person name="Stolte C."/>
            <person name="Sykes S."/>
            <person name="White J."/>
            <person name="Yandava C."/>
            <person name="Haas B."/>
            <person name="Nusbaum C."/>
            <person name="Birren B."/>
        </authorList>
    </citation>
    <scope>NUCLEOTIDE SEQUENCE</scope>
    <source>
        <strain evidence="9">ATCC 30864</strain>
    </source>
</reference>
<evidence type="ECO:0000256" key="4">
    <source>
        <dbReference type="ARBA" id="ARBA00022837"/>
    </source>
</evidence>
<dbReference type="InterPro" id="IPR009283">
    <property type="entry name" value="Apyrase"/>
</dbReference>
<accession>A0A0D2U146</accession>
<evidence type="ECO:0000256" key="2">
    <source>
        <dbReference type="ARBA" id="ARBA00022723"/>
    </source>
</evidence>
<feature type="binding site" evidence="6">
    <location>
        <position position="297"/>
    </location>
    <ligand>
        <name>Ca(2+)</name>
        <dbReference type="ChEBI" id="CHEBI:29108"/>
    </ligand>
</feature>
<keyword evidence="7" id="KW-1133">Transmembrane helix</keyword>
<comment type="cofactor">
    <cofactor evidence="1 6">
        <name>Ca(2+)</name>
        <dbReference type="ChEBI" id="CHEBI:29108"/>
    </cofactor>
</comment>
<evidence type="ECO:0000256" key="6">
    <source>
        <dbReference type="PIRSR" id="PIRSR609283-1"/>
    </source>
</evidence>
<dbReference type="GO" id="GO:0004382">
    <property type="term" value="F:GDP phosphatase activity"/>
    <property type="evidence" value="ECO:0007669"/>
    <property type="project" value="TreeGrafter"/>
</dbReference>
<feature type="binding site" evidence="6">
    <location>
        <position position="193"/>
    </location>
    <ligand>
        <name>Ca(2+)</name>
        <dbReference type="ChEBI" id="CHEBI:29108"/>
    </ligand>
</feature>
<evidence type="ECO:0000313" key="8">
    <source>
        <dbReference type="EMBL" id="KJE88946.1"/>
    </source>
</evidence>
<dbReference type="RefSeq" id="XP_011269989.1">
    <property type="nucleotide sequence ID" value="XM_011271687.1"/>
</dbReference>
<gene>
    <name evidence="8" type="ORF">CAOG_008418</name>
</gene>
<comment type="similarity">
    <text evidence="5">Belongs to the apyrase family.</text>
</comment>
<feature type="binding site" evidence="6">
    <location>
        <position position="192"/>
    </location>
    <ligand>
        <name>Ca(2+)</name>
        <dbReference type="ChEBI" id="CHEBI:29108"/>
    </ligand>
</feature>
<dbReference type="GO" id="GO:0045134">
    <property type="term" value="F:UDP phosphatase activity"/>
    <property type="evidence" value="ECO:0007669"/>
    <property type="project" value="TreeGrafter"/>
</dbReference>
<dbReference type="InterPro" id="IPR036258">
    <property type="entry name" value="Apyrase_sf"/>
</dbReference>
<feature type="binding site" evidence="6">
    <location>
        <position position="366"/>
    </location>
    <ligand>
        <name>Ca(2+)</name>
        <dbReference type="ChEBI" id="CHEBI:29108"/>
    </ligand>
</feature>
<keyword evidence="7" id="KW-0472">Membrane</keyword>
<evidence type="ECO:0000313" key="9">
    <source>
        <dbReference type="Proteomes" id="UP000008743"/>
    </source>
</evidence>
<feature type="binding site" evidence="6">
    <location>
        <position position="427"/>
    </location>
    <ligand>
        <name>Ca(2+)</name>
        <dbReference type="ChEBI" id="CHEBI:29108"/>
    </ligand>
</feature>
<dbReference type="PhylomeDB" id="A0A0D2U146"/>
<evidence type="ECO:0000256" key="5">
    <source>
        <dbReference type="ARBA" id="ARBA00025738"/>
    </source>
</evidence>
<evidence type="ECO:0000256" key="7">
    <source>
        <dbReference type="SAM" id="Phobius"/>
    </source>
</evidence>
<dbReference type="Proteomes" id="UP000008743">
    <property type="component" value="Unassembled WGS sequence"/>
</dbReference>
<dbReference type="InParanoid" id="A0A0D2U146"/>
<sequence>MDWNKPRPTAHTASVLSSRIMRSCTVPRSRLTLAAVGFMLVCLGYWLGSMAPRAGFGGRFSPHLDSAAVWSPDGVAHPKGAAAAVVAGGGGGGGGGGGLQDGVASAEDLSFIPYPRTAPLRTPGEVRFRIGMVADLDQASRSPDDEEWHSFLVRGYLVFHSDTNKYSVEIDPKPAARLTSRYAEKGRGMELSELVAFHGRLLAMDDRTGIIFELVLRNEEDGTGIHVHTPDEEAALREQALKLAHESHFADHLFYLTPAMLKGSGAGSGKSDFSVEVVPRYVLSDGPGDASKGFKAEWATIKDNRLVVGGLGKEWTTGKGVVVHTHPQWIKQIDGTGRIRHLDWKPFYDAMRASTGTSFPGYLIHESAVWSPLHRQWYFLPRRASSEPYDEVQDELRGTNWLLAADERFETITRTEIGRVEPRRGFSSFKFVPYTDDNEIIAIKTEEVAGKLSSYVTIFTIYGEVLLPDTLIALDAKLEGIEFI</sequence>
<dbReference type="GO" id="GO:0005509">
    <property type="term" value="F:calcium ion binding"/>
    <property type="evidence" value="ECO:0007669"/>
    <property type="project" value="InterPro"/>
</dbReference>
<feature type="binding site" evidence="6">
    <location>
        <position position="479"/>
    </location>
    <ligand>
        <name>Ca(2+)</name>
        <dbReference type="ChEBI" id="CHEBI:29108"/>
    </ligand>
</feature>
<protein>
    <recommendedName>
        <fullName evidence="10">Soluble calcium-activated nucleotidase 1</fullName>
    </recommendedName>
</protein>
<dbReference type="PANTHER" id="PTHR13023">
    <property type="entry name" value="APYRASE"/>
    <property type="match status" value="1"/>
</dbReference>
<keyword evidence="7" id="KW-0812">Transmembrane</keyword>
<dbReference type="AlphaFoldDB" id="A0A0D2U146"/>
<keyword evidence="3" id="KW-0378">Hydrolase</keyword>
<dbReference type="SUPFAM" id="SSF101887">
    <property type="entry name" value="Apyrase"/>
    <property type="match status" value="2"/>
</dbReference>
<keyword evidence="2 6" id="KW-0479">Metal-binding</keyword>
<dbReference type="Gene3D" id="2.120.10.100">
    <property type="entry name" value="Apyrase"/>
    <property type="match status" value="1"/>
</dbReference>
<dbReference type="Pfam" id="PF06079">
    <property type="entry name" value="Apyrase"/>
    <property type="match status" value="2"/>
</dbReference>
<keyword evidence="9" id="KW-1185">Reference proteome</keyword>
<evidence type="ECO:0000256" key="1">
    <source>
        <dbReference type="ARBA" id="ARBA00001913"/>
    </source>
</evidence>